<dbReference type="SUPFAM" id="SSF46626">
    <property type="entry name" value="Cytochrome c"/>
    <property type="match status" value="1"/>
</dbReference>
<evidence type="ECO:0000256" key="2">
    <source>
        <dbReference type="ARBA" id="ARBA00022723"/>
    </source>
</evidence>
<proteinExistence type="predicted"/>
<protein>
    <recommendedName>
        <fullName evidence="5">Cytochrome c domain-containing protein</fullName>
    </recommendedName>
</protein>
<dbReference type="KEGG" id="pbor:BSF38_00407"/>
<evidence type="ECO:0000313" key="6">
    <source>
        <dbReference type="EMBL" id="APW58994.1"/>
    </source>
</evidence>
<dbReference type="AlphaFoldDB" id="A0A1U7CJ78"/>
<evidence type="ECO:0000259" key="5">
    <source>
        <dbReference type="PROSITE" id="PS51007"/>
    </source>
</evidence>
<dbReference type="InterPro" id="IPR009056">
    <property type="entry name" value="Cyt_c-like_dom"/>
</dbReference>
<name>A0A1U7CJ78_9BACT</name>
<dbReference type="InterPro" id="IPR036909">
    <property type="entry name" value="Cyt_c-like_dom_sf"/>
</dbReference>
<evidence type="ECO:0000313" key="7">
    <source>
        <dbReference type="Proteomes" id="UP000186309"/>
    </source>
</evidence>
<evidence type="ECO:0000256" key="4">
    <source>
        <dbReference type="PROSITE-ProRule" id="PRU00433"/>
    </source>
</evidence>
<dbReference type="STRING" id="1387353.BSF38_00407"/>
<dbReference type="GO" id="GO:0046872">
    <property type="term" value="F:metal ion binding"/>
    <property type="evidence" value="ECO:0007669"/>
    <property type="project" value="UniProtKB-KW"/>
</dbReference>
<sequence>MLLLMTTGVVGFYAFRPRPVPVPVEVLNDPTLLLGRTVYMARCVGCHGVEGRGDGPIAGSLTGPPVGDLADGKWKHGDRPEDVVAVISRGVPDTRMSGWGQLLEDDELKAVAAYCYYLSKAPIPESLRGSGGFGPVAPR</sequence>
<dbReference type="GO" id="GO:0009055">
    <property type="term" value="F:electron transfer activity"/>
    <property type="evidence" value="ECO:0007669"/>
    <property type="project" value="InterPro"/>
</dbReference>
<organism evidence="6 7">
    <name type="scientific">Paludisphaera borealis</name>
    <dbReference type="NCBI Taxonomy" id="1387353"/>
    <lineage>
        <taxon>Bacteria</taxon>
        <taxon>Pseudomonadati</taxon>
        <taxon>Planctomycetota</taxon>
        <taxon>Planctomycetia</taxon>
        <taxon>Isosphaerales</taxon>
        <taxon>Isosphaeraceae</taxon>
        <taxon>Paludisphaera</taxon>
    </lineage>
</organism>
<keyword evidence="2 4" id="KW-0479">Metal-binding</keyword>
<dbReference type="PROSITE" id="PS51007">
    <property type="entry name" value="CYTC"/>
    <property type="match status" value="1"/>
</dbReference>
<reference evidence="7" key="1">
    <citation type="submission" date="2016-12" db="EMBL/GenBank/DDBJ databases">
        <title>Comparative genomics of four Isosphaeraceae planctomycetes: a common pool of plasmids and glycoside hydrolase genes.</title>
        <authorList>
            <person name="Ivanova A."/>
        </authorList>
    </citation>
    <scope>NUCLEOTIDE SEQUENCE [LARGE SCALE GENOMIC DNA]</scope>
    <source>
        <strain evidence="7">PX4</strain>
    </source>
</reference>
<feature type="domain" description="Cytochrome c" evidence="5">
    <location>
        <begin position="30"/>
        <end position="119"/>
    </location>
</feature>
<gene>
    <name evidence="6" type="ORF">BSF38_00407</name>
</gene>
<dbReference type="EMBL" id="CP019082">
    <property type="protein sequence ID" value="APW58994.1"/>
    <property type="molecule type" value="Genomic_DNA"/>
</dbReference>
<dbReference type="GO" id="GO:0020037">
    <property type="term" value="F:heme binding"/>
    <property type="evidence" value="ECO:0007669"/>
    <property type="project" value="InterPro"/>
</dbReference>
<keyword evidence="7" id="KW-1185">Reference proteome</keyword>
<keyword evidence="1 4" id="KW-0349">Heme</keyword>
<evidence type="ECO:0000256" key="1">
    <source>
        <dbReference type="ARBA" id="ARBA00022617"/>
    </source>
</evidence>
<accession>A0A1U7CJ78</accession>
<dbReference type="Pfam" id="PF13442">
    <property type="entry name" value="Cytochrome_CBB3"/>
    <property type="match status" value="1"/>
</dbReference>
<dbReference type="Proteomes" id="UP000186309">
    <property type="component" value="Chromosome"/>
</dbReference>
<keyword evidence="3 4" id="KW-0408">Iron</keyword>
<dbReference type="Gene3D" id="1.10.760.10">
    <property type="entry name" value="Cytochrome c-like domain"/>
    <property type="match status" value="1"/>
</dbReference>
<evidence type="ECO:0000256" key="3">
    <source>
        <dbReference type="ARBA" id="ARBA00023004"/>
    </source>
</evidence>